<keyword evidence="2" id="KW-0175">Coiled coil</keyword>
<feature type="compositionally biased region" description="Polar residues" evidence="3">
    <location>
        <begin position="268"/>
        <end position="286"/>
    </location>
</feature>
<dbReference type="OrthoDB" id="9950536at2759"/>
<protein>
    <recommendedName>
        <fullName evidence="6">MAP7 domain containing 3</fullName>
    </recommendedName>
</protein>
<name>A0A8T2JY56_9PIPI</name>
<evidence type="ECO:0000256" key="2">
    <source>
        <dbReference type="ARBA" id="ARBA00023054"/>
    </source>
</evidence>
<feature type="compositionally biased region" description="Polar residues" evidence="3">
    <location>
        <begin position="300"/>
        <end position="309"/>
    </location>
</feature>
<evidence type="ECO:0000256" key="1">
    <source>
        <dbReference type="ARBA" id="ARBA00007525"/>
    </source>
</evidence>
<evidence type="ECO:0000313" key="4">
    <source>
        <dbReference type="EMBL" id="KAG8448290.1"/>
    </source>
</evidence>
<dbReference type="AlphaFoldDB" id="A0A8T2JY56"/>
<comment type="similarity">
    <text evidence="1">Belongs to the MAP7 family.</text>
</comment>
<feature type="compositionally biased region" description="Polar residues" evidence="3">
    <location>
        <begin position="338"/>
        <end position="353"/>
    </location>
</feature>
<feature type="compositionally biased region" description="Low complexity" evidence="3">
    <location>
        <begin position="233"/>
        <end position="255"/>
    </location>
</feature>
<comment type="caution">
    <text evidence="4">The sequence shown here is derived from an EMBL/GenBank/DDBJ whole genome shotgun (WGS) entry which is preliminary data.</text>
</comment>
<gene>
    <name evidence="4" type="ORF">GDO86_015402</name>
</gene>
<feature type="compositionally biased region" description="Low complexity" evidence="3">
    <location>
        <begin position="318"/>
        <end position="330"/>
    </location>
</feature>
<sequence length="353" mass="38900">MADSSGKLKGLRDQMVAAAQAQAEERRLQSGSSPDPAPSTVIAKSTKPIIDGSALRTEERQRLARERREEREKLNAAKESQLIEKERKAKLQYEKQMEEKLKKLEEQKQKDEQKRTAVEEKRRLKLLEEKERREANVRRTLERSSQLDQRQKRWSWGGGTLTDTDLKNDAAGNSSSSPIDIVDQAHCSAEPQAEDEGKCCTSATNLKMADSAMHKRLSSSSGTLQNSERGYKPRSSSLSRLNNKLPLNSNLSSPRIPTEENKGGVNPKRSSSLSRLTNKPSTSPPSDITKKESKTDHRSLTSPMDSSLINRLLAPTQSSLARSKSAAALSPDGKDLSASATSVSNLQPATKGP</sequence>
<feature type="compositionally biased region" description="Basic and acidic residues" evidence="3">
    <location>
        <begin position="288"/>
        <end position="299"/>
    </location>
</feature>
<accession>A0A8T2JY56</accession>
<evidence type="ECO:0000256" key="3">
    <source>
        <dbReference type="SAM" id="MobiDB-lite"/>
    </source>
</evidence>
<dbReference type="GO" id="GO:0015630">
    <property type="term" value="C:microtubule cytoskeleton"/>
    <property type="evidence" value="ECO:0007669"/>
    <property type="project" value="TreeGrafter"/>
</dbReference>
<feature type="compositionally biased region" description="Polar residues" evidence="3">
    <location>
        <begin position="218"/>
        <end position="228"/>
    </location>
</feature>
<feature type="region of interest" description="Disordered" evidence="3">
    <location>
        <begin position="211"/>
        <end position="353"/>
    </location>
</feature>
<proteinExistence type="inferred from homology"/>
<feature type="compositionally biased region" description="Basic and acidic residues" evidence="3">
    <location>
        <begin position="102"/>
        <end position="142"/>
    </location>
</feature>
<dbReference type="EMBL" id="JAACNH010000003">
    <property type="protein sequence ID" value="KAG8448290.1"/>
    <property type="molecule type" value="Genomic_DNA"/>
</dbReference>
<evidence type="ECO:0000313" key="5">
    <source>
        <dbReference type="Proteomes" id="UP000812440"/>
    </source>
</evidence>
<keyword evidence="5" id="KW-1185">Reference proteome</keyword>
<dbReference type="PANTHER" id="PTHR15073">
    <property type="entry name" value="MICROTUBULE-ASSOCIATED PROTEIN"/>
    <property type="match status" value="1"/>
</dbReference>
<feature type="compositionally biased region" description="Basic and acidic residues" evidence="3">
    <location>
        <begin position="56"/>
        <end position="84"/>
    </location>
</feature>
<feature type="region of interest" description="Disordered" evidence="3">
    <location>
        <begin position="1"/>
        <end position="84"/>
    </location>
</feature>
<dbReference type="PANTHER" id="PTHR15073:SF5">
    <property type="entry name" value="MAP7 DOMAIN-CONTAINING PROTEIN 3"/>
    <property type="match status" value="1"/>
</dbReference>
<evidence type="ECO:0008006" key="6">
    <source>
        <dbReference type="Google" id="ProtNLM"/>
    </source>
</evidence>
<dbReference type="GO" id="GO:0000226">
    <property type="term" value="P:microtubule cytoskeleton organization"/>
    <property type="evidence" value="ECO:0007669"/>
    <property type="project" value="TreeGrafter"/>
</dbReference>
<dbReference type="Proteomes" id="UP000812440">
    <property type="component" value="Chromosome 8_10"/>
</dbReference>
<feature type="region of interest" description="Disordered" evidence="3">
    <location>
        <begin position="102"/>
        <end position="198"/>
    </location>
</feature>
<reference evidence="4" key="1">
    <citation type="thesis" date="2020" institute="ProQuest LLC" country="789 East Eisenhower Parkway, Ann Arbor, MI, USA">
        <title>Comparative Genomics and Chromosome Evolution.</title>
        <authorList>
            <person name="Mudd A.B."/>
        </authorList>
    </citation>
    <scope>NUCLEOTIDE SEQUENCE</scope>
    <source>
        <strain evidence="4">Female2</strain>
        <tissue evidence="4">Blood</tissue>
    </source>
</reference>
<organism evidence="4 5">
    <name type="scientific">Hymenochirus boettgeri</name>
    <name type="common">Congo dwarf clawed frog</name>
    <dbReference type="NCBI Taxonomy" id="247094"/>
    <lineage>
        <taxon>Eukaryota</taxon>
        <taxon>Metazoa</taxon>
        <taxon>Chordata</taxon>
        <taxon>Craniata</taxon>
        <taxon>Vertebrata</taxon>
        <taxon>Euteleostomi</taxon>
        <taxon>Amphibia</taxon>
        <taxon>Batrachia</taxon>
        <taxon>Anura</taxon>
        <taxon>Pipoidea</taxon>
        <taxon>Pipidae</taxon>
        <taxon>Pipinae</taxon>
        <taxon>Hymenochirus</taxon>
    </lineage>
</organism>
<dbReference type="InterPro" id="IPR051483">
    <property type="entry name" value="MAP7_domain-containing"/>
</dbReference>